<accession>A0ABY9RMB9</accession>
<dbReference type="EMBL" id="CP133720">
    <property type="protein sequence ID" value="WMW81849.1"/>
    <property type="molecule type" value="Genomic_DNA"/>
</dbReference>
<evidence type="ECO:0000313" key="3">
    <source>
        <dbReference type="Proteomes" id="UP001181355"/>
    </source>
</evidence>
<protein>
    <submittedName>
        <fullName evidence="2">Uncharacterized protein</fullName>
    </submittedName>
</protein>
<reference evidence="2" key="1">
    <citation type="submission" date="2023-09" db="EMBL/GenBank/DDBJ databases">
        <title>Undibacterium sp. 20NA77.5 isolated from freshwater.</title>
        <authorList>
            <person name="Le V."/>
            <person name="Ko S.-R."/>
            <person name="Ahn C.-Y."/>
            <person name="Oh H.-M."/>
        </authorList>
    </citation>
    <scope>NUCLEOTIDE SEQUENCE</scope>
    <source>
        <strain evidence="2">20NA77.5</strain>
    </source>
</reference>
<keyword evidence="1" id="KW-0812">Transmembrane</keyword>
<dbReference type="Proteomes" id="UP001181355">
    <property type="component" value="Chromosome"/>
</dbReference>
<keyword evidence="1" id="KW-0472">Membrane</keyword>
<feature type="transmembrane region" description="Helical" evidence="1">
    <location>
        <begin position="68"/>
        <end position="93"/>
    </location>
</feature>
<keyword evidence="3" id="KW-1185">Reference proteome</keyword>
<gene>
    <name evidence="2" type="ORF">RF679_06080</name>
</gene>
<feature type="transmembrane region" description="Helical" evidence="1">
    <location>
        <begin position="24"/>
        <end position="48"/>
    </location>
</feature>
<evidence type="ECO:0000313" key="2">
    <source>
        <dbReference type="EMBL" id="WMW81849.1"/>
    </source>
</evidence>
<proteinExistence type="predicted"/>
<feature type="transmembrane region" description="Helical" evidence="1">
    <location>
        <begin position="105"/>
        <end position="126"/>
    </location>
</feature>
<sequence>MNPVENPPQDPHDNHDNPQQQFDILFWIIAVIATVLTMVLGILGSFVVPAFNDTWAELDANLPAPTKWLAELSSMLWLMFFIATAVWIYLLISATRYKNQTRFKVVFFSVGALSLFALIFVVWALYLPIFCYSNVV</sequence>
<evidence type="ECO:0000256" key="1">
    <source>
        <dbReference type="SAM" id="Phobius"/>
    </source>
</evidence>
<organism evidence="2 3">
    <name type="scientific">Undibacterium cyanobacteriorum</name>
    <dbReference type="NCBI Taxonomy" id="3073561"/>
    <lineage>
        <taxon>Bacteria</taxon>
        <taxon>Pseudomonadati</taxon>
        <taxon>Pseudomonadota</taxon>
        <taxon>Betaproteobacteria</taxon>
        <taxon>Burkholderiales</taxon>
        <taxon>Oxalobacteraceae</taxon>
        <taxon>Undibacterium</taxon>
    </lineage>
</organism>
<name>A0ABY9RMB9_9BURK</name>
<keyword evidence="1" id="KW-1133">Transmembrane helix</keyword>
<dbReference type="RefSeq" id="WP_309483326.1">
    <property type="nucleotide sequence ID" value="NZ_CP133720.1"/>
</dbReference>